<gene>
    <name evidence="37" type="ORF">Pmani_021889</name>
</gene>
<dbReference type="GO" id="GO:0016740">
    <property type="term" value="F:transferase activity"/>
    <property type="evidence" value="ECO:0007669"/>
    <property type="project" value="UniProtKB-KW"/>
</dbReference>
<dbReference type="GO" id="GO:0003779">
    <property type="term" value="F:actin binding"/>
    <property type="evidence" value="ECO:0007669"/>
    <property type="project" value="UniProtKB-KW"/>
</dbReference>
<evidence type="ECO:0000256" key="10">
    <source>
        <dbReference type="ARBA" id="ARBA00022481"/>
    </source>
</evidence>
<evidence type="ECO:0000256" key="28">
    <source>
        <dbReference type="ARBA" id="ARBA00023273"/>
    </source>
</evidence>
<dbReference type="PROSITE" id="PS50271">
    <property type="entry name" value="ZF_UBP"/>
    <property type="match status" value="1"/>
</dbReference>
<evidence type="ECO:0000256" key="7">
    <source>
        <dbReference type="ARBA" id="ARBA00004489"/>
    </source>
</evidence>
<dbReference type="InterPro" id="IPR023696">
    <property type="entry name" value="Ureohydrolase_dom_sf"/>
</dbReference>
<evidence type="ECO:0000256" key="13">
    <source>
        <dbReference type="ARBA" id="ARBA00022553"/>
    </source>
</evidence>
<proteinExistence type="inferred from homology"/>
<evidence type="ECO:0000256" key="11">
    <source>
        <dbReference type="ARBA" id="ARBA00022490"/>
    </source>
</evidence>
<dbReference type="GO" id="GO:0043204">
    <property type="term" value="C:perikaryon"/>
    <property type="evidence" value="ECO:0007669"/>
    <property type="project" value="UniProtKB-SubCell"/>
</dbReference>
<comment type="pathway">
    <text evidence="8">Protein modification; protein ubiquitination.</text>
</comment>
<evidence type="ECO:0000313" key="38">
    <source>
        <dbReference type="Proteomes" id="UP001292094"/>
    </source>
</evidence>
<evidence type="ECO:0000256" key="16">
    <source>
        <dbReference type="ARBA" id="ARBA00022737"/>
    </source>
</evidence>
<dbReference type="GO" id="GO:0030424">
    <property type="term" value="C:axon"/>
    <property type="evidence" value="ECO:0007669"/>
    <property type="project" value="UniProtKB-SubCell"/>
</dbReference>
<dbReference type="GO" id="GO:0005813">
    <property type="term" value="C:centrosome"/>
    <property type="evidence" value="ECO:0007669"/>
    <property type="project" value="UniProtKB-SubCell"/>
</dbReference>
<keyword evidence="14" id="KW-0808">Transferase</keyword>
<keyword evidence="26" id="KW-0206">Cytoskeleton</keyword>
<feature type="compositionally biased region" description="Polar residues" evidence="35">
    <location>
        <begin position="982"/>
        <end position="1024"/>
    </location>
</feature>
<dbReference type="SUPFAM" id="SSF52768">
    <property type="entry name" value="Arginase/deacetylase"/>
    <property type="match status" value="4"/>
</dbReference>
<protein>
    <recommendedName>
        <fullName evidence="32">Protein deacetylase HDAC6</fullName>
    </recommendedName>
    <alternativeName>
        <fullName evidence="33">Tubulin-lysine deacetylase HDAC6</fullName>
    </alternativeName>
</protein>
<dbReference type="EMBL" id="JAWZYT010002157">
    <property type="protein sequence ID" value="KAK4306267.1"/>
    <property type="molecule type" value="Genomic_DNA"/>
</dbReference>
<feature type="compositionally biased region" description="Basic residues" evidence="35">
    <location>
        <begin position="1036"/>
        <end position="1048"/>
    </location>
</feature>
<comment type="cofactor">
    <cofactor evidence="1">
        <name>Zn(2+)</name>
        <dbReference type="ChEBI" id="CHEBI:29105"/>
    </cofactor>
</comment>
<evidence type="ECO:0000256" key="33">
    <source>
        <dbReference type="ARBA" id="ARBA00082852"/>
    </source>
</evidence>
<comment type="similarity">
    <text evidence="9">Belongs to the histone deacetylase family. HD type 2 subfamily.</text>
</comment>
<keyword evidence="19" id="KW-0378">Hydrolase</keyword>
<keyword evidence="10" id="KW-0488">Methylation</keyword>
<name>A0AAE1PF42_9EUCA</name>
<keyword evidence="27" id="KW-0539">Nucleus</keyword>
<evidence type="ECO:0000256" key="14">
    <source>
        <dbReference type="ARBA" id="ARBA00022679"/>
    </source>
</evidence>
<feature type="domain" description="UBP-type" evidence="36">
    <location>
        <begin position="1888"/>
        <end position="1988"/>
    </location>
</feature>
<evidence type="ECO:0000256" key="32">
    <source>
        <dbReference type="ARBA" id="ARBA00068733"/>
    </source>
</evidence>
<evidence type="ECO:0000256" key="25">
    <source>
        <dbReference type="ARBA" id="ARBA00023203"/>
    </source>
</evidence>
<dbReference type="GO" id="GO:0040029">
    <property type="term" value="P:epigenetic regulation of gene expression"/>
    <property type="evidence" value="ECO:0007669"/>
    <property type="project" value="TreeGrafter"/>
</dbReference>
<evidence type="ECO:0000256" key="29">
    <source>
        <dbReference type="ARBA" id="ARBA00048287"/>
    </source>
</evidence>
<dbReference type="GO" id="GO:0000118">
    <property type="term" value="C:histone deacetylase complex"/>
    <property type="evidence" value="ECO:0007669"/>
    <property type="project" value="TreeGrafter"/>
</dbReference>
<evidence type="ECO:0000256" key="22">
    <source>
        <dbReference type="ARBA" id="ARBA00022853"/>
    </source>
</evidence>
<organism evidence="37 38">
    <name type="scientific">Petrolisthes manimaculis</name>
    <dbReference type="NCBI Taxonomy" id="1843537"/>
    <lineage>
        <taxon>Eukaryota</taxon>
        <taxon>Metazoa</taxon>
        <taxon>Ecdysozoa</taxon>
        <taxon>Arthropoda</taxon>
        <taxon>Crustacea</taxon>
        <taxon>Multicrustacea</taxon>
        <taxon>Malacostraca</taxon>
        <taxon>Eumalacostraca</taxon>
        <taxon>Eucarida</taxon>
        <taxon>Decapoda</taxon>
        <taxon>Pleocyemata</taxon>
        <taxon>Anomura</taxon>
        <taxon>Galatheoidea</taxon>
        <taxon>Porcellanidae</taxon>
        <taxon>Petrolisthes</taxon>
    </lineage>
</organism>
<keyword evidence="22" id="KW-0156">Chromatin regulator</keyword>
<comment type="caution">
    <text evidence="37">The sequence shown here is derived from an EMBL/GenBank/DDBJ whole genome shotgun (WGS) entry which is preliminary data.</text>
</comment>
<keyword evidence="21" id="KW-0832">Ubl conjugation</keyword>
<evidence type="ECO:0000256" key="3">
    <source>
        <dbReference type="ARBA" id="ARBA00004123"/>
    </source>
</evidence>
<dbReference type="InterPro" id="IPR037138">
    <property type="entry name" value="His_deacetylse_dom_sf"/>
</dbReference>
<dbReference type="InterPro" id="IPR001607">
    <property type="entry name" value="Znf_UBP"/>
</dbReference>
<feature type="region of interest" description="Disordered" evidence="35">
    <location>
        <begin position="915"/>
        <end position="1053"/>
    </location>
</feature>
<dbReference type="GO" id="GO:0008270">
    <property type="term" value="F:zinc ion binding"/>
    <property type="evidence" value="ECO:0007669"/>
    <property type="project" value="UniProtKB-KW"/>
</dbReference>
<comment type="catalytic activity">
    <reaction evidence="30">
        <text>N(6)-acetyl-L-lysyl-[protein] + H2O = L-lysyl-[protein] + acetate</text>
        <dbReference type="Rhea" id="RHEA:58108"/>
        <dbReference type="Rhea" id="RHEA-COMP:9752"/>
        <dbReference type="Rhea" id="RHEA-COMP:10731"/>
        <dbReference type="ChEBI" id="CHEBI:15377"/>
        <dbReference type="ChEBI" id="CHEBI:29969"/>
        <dbReference type="ChEBI" id="CHEBI:30089"/>
        <dbReference type="ChEBI" id="CHEBI:61930"/>
    </reaction>
    <physiologicalReaction direction="left-to-right" evidence="30">
        <dbReference type="Rhea" id="RHEA:58109"/>
    </physiologicalReaction>
</comment>
<comment type="catalytic activity">
    <reaction evidence="31">
        <text>N(6)-acetyl-L-lysyl-[alpha-tubulin] + H2O = L-lysyl-[alpha-tubulin] + acetate</text>
        <dbReference type="Rhea" id="RHEA:21548"/>
        <dbReference type="Rhea" id="RHEA-COMP:11278"/>
        <dbReference type="Rhea" id="RHEA-COMP:11279"/>
        <dbReference type="ChEBI" id="CHEBI:15377"/>
        <dbReference type="ChEBI" id="CHEBI:29969"/>
        <dbReference type="ChEBI" id="CHEBI:30089"/>
        <dbReference type="ChEBI" id="CHEBI:61930"/>
    </reaction>
    <physiologicalReaction direction="left-to-right" evidence="31">
        <dbReference type="Rhea" id="RHEA:21549"/>
    </physiologicalReaction>
</comment>
<feature type="compositionally biased region" description="Basic and acidic residues" evidence="35">
    <location>
        <begin position="1"/>
        <end position="17"/>
    </location>
</feature>
<evidence type="ECO:0000256" key="4">
    <source>
        <dbReference type="ARBA" id="ARBA00004279"/>
    </source>
</evidence>
<evidence type="ECO:0000256" key="1">
    <source>
        <dbReference type="ARBA" id="ARBA00001947"/>
    </source>
</evidence>
<feature type="compositionally biased region" description="Low complexity" evidence="35">
    <location>
        <begin position="917"/>
        <end position="932"/>
    </location>
</feature>
<keyword evidence="16" id="KW-0677">Repeat</keyword>
<dbReference type="GO" id="GO:0006950">
    <property type="term" value="P:response to stress"/>
    <property type="evidence" value="ECO:0007669"/>
    <property type="project" value="UniProtKB-ARBA"/>
</dbReference>
<dbReference type="InterPro" id="IPR023801">
    <property type="entry name" value="His_deacetylse_dom"/>
</dbReference>
<keyword evidence="11" id="KW-0963">Cytoplasm</keyword>
<keyword evidence="23" id="KW-0805">Transcription regulation</keyword>
<dbReference type="GO" id="GO:0051646">
    <property type="term" value="P:mitochondrion localization"/>
    <property type="evidence" value="ECO:0007669"/>
    <property type="project" value="UniProtKB-ARBA"/>
</dbReference>
<evidence type="ECO:0000256" key="30">
    <source>
        <dbReference type="ARBA" id="ARBA00049136"/>
    </source>
</evidence>
<evidence type="ECO:0000256" key="15">
    <source>
        <dbReference type="ARBA" id="ARBA00022723"/>
    </source>
</evidence>
<dbReference type="SUPFAM" id="SSF57850">
    <property type="entry name" value="RING/U-box"/>
    <property type="match status" value="1"/>
</dbReference>
<evidence type="ECO:0000313" key="37">
    <source>
        <dbReference type="EMBL" id="KAK4306267.1"/>
    </source>
</evidence>
<evidence type="ECO:0000256" key="6">
    <source>
        <dbReference type="ARBA" id="ARBA00004484"/>
    </source>
</evidence>
<evidence type="ECO:0000256" key="26">
    <source>
        <dbReference type="ARBA" id="ARBA00023212"/>
    </source>
</evidence>
<keyword evidence="15" id="KW-0479">Metal-binding</keyword>
<dbReference type="GO" id="GO:0051129">
    <property type="term" value="P:negative regulation of cellular component organization"/>
    <property type="evidence" value="ECO:0007669"/>
    <property type="project" value="UniProtKB-ARBA"/>
</dbReference>
<dbReference type="Gene3D" id="3.40.800.20">
    <property type="entry name" value="Histone deacetylase domain"/>
    <property type="match status" value="4"/>
</dbReference>
<evidence type="ECO:0000256" key="2">
    <source>
        <dbReference type="ARBA" id="ARBA00004120"/>
    </source>
</evidence>
<evidence type="ECO:0000256" key="23">
    <source>
        <dbReference type="ARBA" id="ARBA00023015"/>
    </source>
</evidence>
<keyword evidence="18" id="KW-0833">Ubl conjugation pathway</keyword>
<evidence type="ECO:0000256" key="9">
    <source>
        <dbReference type="ARBA" id="ARBA00007738"/>
    </source>
</evidence>
<evidence type="ECO:0000256" key="35">
    <source>
        <dbReference type="SAM" id="MobiDB-lite"/>
    </source>
</evidence>
<dbReference type="FunFam" id="3.30.40.10:FF:000342">
    <property type="entry name" value="Histone deacetylase 6"/>
    <property type="match status" value="1"/>
</dbReference>
<evidence type="ECO:0000256" key="27">
    <source>
        <dbReference type="ARBA" id="ARBA00023242"/>
    </source>
</evidence>
<evidence type="ECO:0000256" key="5">
    <source>
        <dbReference type="ARBA" id="ARBA00004300"/>
    </source>
</evidence>
<evidence type="ECO:0000256" key="17">
    <source>
        <dbReference type="ARBA" id="ARBA00022771"/>
    </source>
</evidence>
<dbReference type="PANTHER" id="PTHR10625">
    <property type="entry name" value="HISTONE DEACETYLASE HDAC1-RELATED"/>
    <property type="match status" value="1"/>
</dbReference>
<dbReference type="Proteomes" id="UP001292094">
    <property type="component" value="Unassembled WGS sequence"/>
</dbReference>
<evidence type="ECO:0000256" key="24">
    <source>
        <dbReference type="ARBA" id="ARBA00023163"/>
    </source>
</evidence>
<dbReference type="FunFam" id="3.40.800.20:FF:000005">
    <property type="entry name" value="histone deacetylase 6"/>
    <property type="match status" value="2"/>
</dbReference>
<dbReference type="PRINTS" id="PR01270">
    <property type="entry name" value="HDASUPER"/>
</dbReference>
<feature type="region of interest" description="Disordered" evidence="35">
    <location>
        <begin position="1"/>
        <end position="54"/>
    </location>
</feature>
<accession>A0AAE1PF42</accession>
<evidence type="ECO:0000259" key="36">
    <source>
        <dbReference type="PROSITE" id="PS50271"/>
    </source>
</evidence>
<keyword evidence="25" id="KW-0009">Actin-binding</keyword>
<dbReference type="Gene3D" id="3.30.40.10">
    <property type="entry name" value="Zinc/RING finger domain, C3HC4 (zinc finger)"/>
    <property type="match status" value="1"/>
</dbReference>
<comment type="subcellular location">
    <subcellularLocation>
        <location evidence="7">Cell projection</location>
        <location evidence="7">Axon</location>
    </subcellularLocation>
    <subcellularLocation>
        <location evidence="4">Cell projection</location>
        <location evidence="4">Dendrite</location>
    </subcellularLocation>
    <subcellularLocation>
        <location evidence="2">Cytoplasm</location>
        <location evidence="2">Cytoskeleton</location>
        <location evidence="2">Cilium basal body</location>
    </subcellularLocation>
    <subcellularLocation>
        <location evidence="5">Cytoplasm</location>
        <location evidence="5">Cytoskeleton</location>
        <location evidence="5">Microtubule organizing center</location>
        <location evidence="5">Centrosome</location>
    </subcellularLocation>
    <subcellularLocation>
        <location evidence="3">Nucleus</location>
    </subcellularLocation>
    <subcellularLocation>
        <location evidence="6">Perikaryon</location>
    </subcellularLocation>
</comment>
<dbReference type="CDD" id="cd10002">
    <property type="entry name" value="HDAC10_HDAC6-dom1"/>
    <property type="match status" value="1"/>
</dbReference>
<dbReference type="InterPro" id="IPR000286">
    <property type="entry name" value="HDACs"/>
</dbReference>
<dbReference type="GO" id="GO:0030425">
    <property type="term" value="C:dendrite"/>
    <property type="evidence" value="ECO:0007669"/>
    <property type="project" value="UniProtKB-SubCell"/>
</dbReference>
<keyword evidence="17 34" id="KW-0863">Zinc-finger</keyword>
<evidence type="ECO:0000256" key="21">
    <source>
        <dbReference type="ARBA" id="ARBA00022843"/>
    </source>
</evidence>
<keyword evidence="38" id="KW-1185">Reference proteome</keyword>
<feature type="compositionally biased region" description="Low complexity" evidence="35">
    <location>
        <begin position="32"/>
        <end position="41"/>
    </location>
</feature>
<evidence type="ECO:0000256" key="18">
    <source>
        <dbReference type="ARBA" id="ARBA00022786"/>
    </source>
</evidence>
<keyword evidence="24" id="KW-0804">Transcription</keyword>
<comment type="catalytic activity">
    <reaction evidence="29">
        <text>N(6)-acetyl-L-lysyl-[histone] + H2O = L-lysyl-[histone] + acetate</text>
        <dbReference type="Rhea" id="RHEA:58196"/>
        <dbReference type="Rhea" id="RHEA-COMP:9845"/>
        <dbReference type="Rhea" id="RHEA-COMP:11338"/>
        <dbReference type="ChEBI" id="CHEBI:15377"/>
        <dbReference type="ChEBI" id="CHEBI:29969"/>
        <dbReference type="ChEBI" id="CHEBI:30089"/>
        <dbReference type="ChEBI" id="CHEBI:61930"/>
        <dbReference type="EC" id="3.5.1.98"/>
    </reaction>
</comment>
<evidence type="ECO:0000256" key="20">
    <source>
        <dbReference type="ARBA" id="ARBA00022833"/>
    </source>
</evidence>
<keyword evidence="13" id="KW-0597">Phosphoprotein</keyword>
<evidence type="ECO:0000256" key="12">
    <source>
        <dbReference type="ARBA" id="ARBA00022491"/>
    </source>
</evidence>
<dbReference type="GO" id="GO:0141221">
    <property type="term" value="F:histone deacetylase activity, hydrolytic mechanism"/>
    <property type="evidence" value="ECO:0007669"/>
    <property type="project" value="UniProtKB-EC"/>
</dbReference>
<keyword evidence="28" id="KW-0966">Cell projection</keyword>
<evidence type="ECO:0000256" key="34">
    <source>
        <dbReference type="PROSITE-ProRule" id="PRU00502"/>
    </source>
</evidence>
<reference evidence="37" key="1">
    <citation type="submission" date="2023-11" db="EMBL/GenBank/DDBJ databases">
        <title>Genome assemblies of two species of porcelain crab, Petrolisthes cinctipes and Petrolisthes manimaculis (Anomura: Porcellanidae).</title>
        <authorList>
            <person name="Angst P."/>
        </authorList>
    </citation>
    <scope>NUCLEOTIDE SEQUENCE</scope>
    <source>
        <strain evidence="37">PB745_02</strain>
        <tissue evidence="37">Gill</tissue>
    </source>
</reference>
<keyword evidence="12" id="KW-0678">Repressor</keyword>
<dbReference type="InterPro" id="IPR013083">
    <property type="entry name" value="Znf_RING/FYVE/PHD"/>
</dbReference>
<dbReference type="Pfam" id="PF02148">
    <property type="entry name" value="zf-UBP"/>
    <property type="match status" value="1"/>
</dbReference>
<sequence>MTRAIDRTMEDKQDRPLPRKYSTKKYRMSRQTSLGSGTSNETGGGGARKLSNPGSRIQWEAMKKECRRQNSQSQEETGIVFDHLAKVQGSISLVRGRTGVVYDERMAKHYCLWDPSYPECPDRLHSILKRCDKLGLLERCERVPAREATVEELLKIHSPSHVGLLSATSHIKDPTSLEQISAHFDCIYLSPSTRESAFLAAGSSLELVDAVVTGRLQNGFGIVRPPGHHALKDEFCGYCYINNVELAARRALDHHKLSKILIVDWDVHHGQATQRAFFSDPRVLYFSIHRFENGLFWPHLRESHYDYVGAGAGHRYNFNVPLNQTGLGNSDYLAIFHQVLLPVAYEFNPELVLVSAGFDAALGCPEGEMAVSPGLYSHLTSSLMTLAQGKVVVLLEGGYCLESLSESAAWTLSALLGDPCPPLMDPICEPSPSMRESILNVISVQRAFWTCFRYQGPCSKQQEGDKITRGKAVGQNEKVTEEMKEERGVTWPKHTPCLTFIDSEEKENYPFKTRGMLNVQSRDKINEINTKLKQLREKECFKDPLHYKLCLAYDSRMTQHRRLNTKDARPDSETPERIQRAWECLEKFDVPQKAQILEPRQATREELELVHTVAHVDTLFTFNKLSEKELESKQRTYSSIYLHPSTNDCALLAVGCLLQIVDNVCNGGSTAGVGVIRPPGHHAEPDKPYGFCFYNNVAVAAKYAIQRYKMKRVLILDWDIHHGNGIQHTFYRDPRVLYISLHRYDHAVFYPSSEEANYIYVGEGEGRGYNINIPWNQRMGDSEYMAAMVQVVLPIAYQFNPEMVFISAGFDAAFGDSIGGYKVTPECYGHMTRLMSSLAEGRLILGLEGGYNPETTSHCLAMCAKALLGDPLPTLKLETPNDSAVLSITDVIDIHKEFWPALCFQVDFSTDDVGIDSETSPTSSGSLPSSSSYPPPESSPSSGTSTPFVSAPSSPEKKQDVGDSQTSPGSHQGDIGDEIELTNVNLTPQQSERQNTRQSGDGSSGESNVGMTEQGSSIPASPSQAVHCEFPSSSATKKKSISRRHDKRYAKSDRVGEALMAASNSKNLLRGQTAAIVTKSHCEVCCNMDVEYGMSSIVEQCQKLGVWQKCVCLPLYHATEAEILAVHTQDEVNTVITPARQCMQHSQPLNHTLAATGSVVSLVREVMSGSVQNGIALLPSERHPLSDQCVIPVAHLSEIAIAVYSAFGEYDLKRVLIVEWLGEGDLSLQSMFDTDPRVLIFSIHLNTDWDQGRGKKTDGKSHNINIGLEGSNLQHEDCYSVFFQVLLPVAYEFSPDLVLISASHQLFLHSSHLHSLFHWQQTRLLGSLAKGHLAVVLKLGKYNEVMTENVAAILCALLDDHLDVKFSGFSSPPSPRVQASILDVMLEGRTSWDSLKYHAQMKAIAFHQPMEWSGTSLDHAPPGNTSRLALSVCGSPEECKVVSETRDVCLVWGEGMEKHWNPEDSTHVEKPQRHSSIVQCLKDFELDTRCHRIKGIPKAGQEELKRVHSDYHLKMMQSLRSKNPTELRELGDTFDSIYFHRNTDYAASLAVGSTLAVVGSVLKGETGSGVAVVRPPGHHAEKEEPCGFCFYNNVAVAALHAINVYGLQRVLILDWDVHHGNGTQHTFENDPRVLYVSIHRYDHASFFPGSRQANYDHVGVGKGQGYNINIPWNKRGMNDGDYMTAFLEVVMPVSLMFKPELVLVSAGFDAAVNDPLGGCRVSPQCYGHMTRLLTCLPAKVVIVLEGGYNLDSLALCVALCTKALLCDPLPPLQPHFSPCQSAVESLVNVVSVHSKFWPTLDFNTKKPGSDALTAVTASLERVTLSSDPTPDSRSDRQGEETVLYGEARGYQEEEGGACGEATGGGGNTHVLLSELLGAKQLYAVVPATWCPHLEQVQPLPSTGLTTSDACHECQDHSENWVCLTCYKVLCGRFVNEHMIFHGVTEQHYMVLSYSDLSVWCYACDQYVDNPVLLEAKRAAHLDKFGEEMPM</sequence>
<dbReference type="Pfam" id="PF00850">
    <property type="entry name" value="Hist_deacetyl"/>
    <property type="match status" value="4"/>
</dbReference>
<dbReference type="PANTHER" id="PTHR10625:SF38">
    <property type="entry name" value="HISTONE DEACETYLASE 6, ISOFORM G"/>
    <property type="match status" value="1"/>
</dbReference>
<evidence type="ECO:0000256" key="31">
    <source>
        <dbReference type="ARBA" id="ARBA00050910"/>
    </source>
</evidence>
<evidence type="ECO:0000256" key="8">
    <source>
        <dbReference type="ARBA" id="ARBA00004906"/>
    </source>
</evidence>
<evidence type="ECO:0000256" key="19">
    <source>
        <dbReference type="ARBA" id="ARBA00022801"/>
    </source>
</evidence>
<dbReference type="SMART" id="SM00290">
    <property type="entry name" value="ZnF_UBP"/>
    <property type="match status" value="1"/>
</dbReference>
<dbReference type="GO" id="GO:0032886">
    <property type="term" value="P:regulation of microtubule-based process"/>
    <property type="evidence" value="ECO:0007669"/>
    <property type="project" value="UniProtKB-ARBA"/>
</dbReference>
<keyword evidence="20" id="KW-0862">Zinc</keyword>